<sequence>MPQETIHFLSTSTSTTKSSFASSPFHSKPPFPSFHHDFPSLLRPRNRNFPTIFSLKATISLPLNPPKTSEIPSISPPSRPVLQQPDNRRSQFQEKMLYLDSIGLDFLFLITHHPPIISAPLSDIKSTVDYMISLGFTAIGFRRIVGMCPEILASRVSDIVPVFTFLLREARVNGSDLRHAINRRPRLLACSVKQRLRPTLYFLQSIGISEVNKHTYLLSTSVEEKLIPRIEYFEKIGFSHRDAISMFRRFPPLFNYSVKDNFEPKFNYFVVEMGRDLKELKEFPQYFSFSLGNRIKPRHQCCVEKGVCFPLPVLLKTSEAHFRDRLESWKRWIFLESNWDNNIDGNKIELWDTRTS</sequence>
<dbReference type="InterPro" id="IPR003690">
    <property type="entry name" value="MTERF"/>
</dbReference>
<proteinExistence type="inferred from homology"/>
<dbReference type="Proteomes" id="UP000516437">
    <property type="component" value="Chromosome 8"/>
</dbReference>
<dbReference type="GO" id="GO:0006353">
    <property type="term" value="P:DNA-templated transcription termination"/>
    <property type="evidence" value="ECO:0007669"/>
    <property type="project" value="UniProtKB-KW"/>
</dbReference>
<evidence type="ECO:0000313" key="6">
    <source>
        <dbReference type="Proteomes" id="UP000516437"/>
    </source>
</evidence>
<evidence type="ECO:0008006" key="7">
    <source>
        <dbReference type="Google" id="ProtNLM"/>
    </source>
</evidence>
<keyword evidence="2" id="KW-0806">Transcription termination</keyword>
<keyword evidence="6" id="KW-1185">Reference proteome</keyword>
<dbReference type="PANTHER" id="PTHR13068">
    <property type="entry name" value="CGI-12 PROTEIN-RELATED"/>
    <property type="match status" value="1"/>
</dbReference>
<reference evidence="5 6" key="1">
    <citation type="journal article" date="2019" name="Plant Biotechnol. J.">
        <title>The red bayberry genome and genetic basis of sex determination.</title>
        <authorList>
            <person name="Jia H.M."/>
            <person name="Jia H.J."/>
            <person name="Cai Q.L."/>
            <person name="Wang Y."/>
            <person name="Zhao H.B."/>
            <person name="Yang W.F."/>
            <person name="Wang G.Y."/>
            <person name="Li Y.H."/>
            <person name="Zhan D.L."/>
            <person name="Shen Y.T."/>
            <person name="Niu Q.F."/>
            <person name="Chang L."/>
            <person name="Qiu J."/>
            <person name="Zhao L."/>
            <person name="Xie H.B."/>
            <person name="Fu W.Y."/>
            <person name="Jin J."/>
            <person name="Li X.W."/>
            <person name="Jiao Y."/>
            <person name="Zhou C.C."/>
            <person name="Tu T."/>
            <person name="Chai C.Y."/>
            <person name="Gao J.L."/>
            <person name="Fan L.J."/>
            <person name="van de Weg E."/>
            <person name="Wang J.Y."/>
            <person name="Gao Z.S."/>
        </authorList>
    </citation>
    <scope>NUCLEOTIDE SEQUENCE [LARGE SCALE GENOMIC DNA]</scope>
    <source>
        <tissue evidence="5">Leaves</tissue>
    </source>
</reference>
<dbReference type="Gene3D" id="1.25.70.10">
    <property type="entry name" value="Transcription termination factor 3, mitochondrial"/>
    <property type="match status" value="1"/>
</dbReference>
<evidence type="ECO:0000256" key="3">
    <source>
        <dbReference type="ARBA" id="ARBA00022946"/>
    </source>
</evidence>
<dbReference type="EMBL" id="RXIC02000026">
    <property type="protein sequence ID" value="KAB1203847.1"/>
    <property type="molecule type" value="Genomic_DNA"/>
</dbReference>
<accession>A0A6A1UVW6</accession>
<dbReference type="InterPro" id="IPR038538">
    <property type="entry name" value="MTERF_sf"/>
</dbReference>
<dbReference type="AlphaFoldDB" id="A0A6A1UVW6"/>
<protein>
    <recommendedName>
        <fullName evidence="7">Transcription termination factor MTEF1, chloroplastic</fullName>
    </recommendedName>
</protein>
<dbReference type="GO" id="GO:0003676">
    <property type="term" value="F:nucleic acid binding"/>
    <property type="evidence" value="ECO:0007669"/>
    <property type="project" value="InterPro"/>
</dbReference>
<evidence type="ECO:0000256" key="1">
    <source>
        <dbReference type="ARBA" id="ARBA00007692"/>
    </source>
</evidence>
<evidence type="ECO:0000256" key="2">
    <source>
        <dbReference type="ARBA" id="ARBA00022472"/>
    </source>
</evidence>
<dbReference type="OrthoDB" id="637682at2759"/>
<evidence type="ECO:0000313" key="5">
    <source>
        <dbReference type="EMBL" id="KAB1203847.1"/>
    </source>
</evidence>
<dbReference type="SMART" id="SM00733">
    <property type="entry name" value="Mterf"/>
    <property type="match status" value="6"/>
</dbReference>
<feature type="region of interest" description="Disordered" evidence="4">
    <location>
        <begin position="1"/>
        <end position="25"/>
    </location>
</feature>
<dbReference type="PANTHER" id="PTHR13068:SF46">
    <property type="entry name" value="OS03G0360600 PROTEIN"/>
    <property type="match status" value="1"/>
</dbReference>
<dbReference type="Pfam" id="PF02536">
    <property type="entry name" value="mTERF"/>
    <property type="match status" value="1"/>
</dbReference>
<feature type="compositionally biased region" description="Low complexity" evidence="4">
    <location>
        <begin position="10"/>
        <end position="25"/>
    </location>
</feature>
<keyword evidence="2" id="KW-0805">Transcription regulation</keyword>
<keyword evidence="2" id="KW-0804">Transcription</keyword>
<name>A0A6A1UVW6_9ROSI</name>
<comment type="caution">
    <text evidence="5">The sequence shown here is derived from an EMBL/GenBank/DDBJ whole genome shotgun (WGS) entry which is preliminary data.</text>
</comment>
<organism evidence="5 6">
    <name type="scientific">Morella rubra</name>
    <name type="common">Chinese bayberry</name>
    <dbReference type="NCBI Taxonomy" id="262757"/>
    <lineage>
        <taxon>Eukaryota</taxon>
        <taxon>Viridiplantae</taxon>
        <taxon>Streptophyta</taxon>
        <taxon>Embryophyta</taxon>
        <taxon>Tracheophyta</taxon>
        <taxon>Spermatophyta</taxon>
        <taxon>Magnoliopsida</taxon>
        <taxon>eudicotyledons</taxon>
        <taxon>Gunneridae</taxon>
        <taxon>Pentapetalae</taxon>
        <taxon>rosids</taxon>
        <taxon>fabids</taxon>
        <taxon>Fagales</taxon>
        <taxon>Myricaceae</taxon>
        <taxon>Morella</taxon>
    </lineage>
</organism>
<keyword evidence="3" id="KW-0809">Transit peptide</keyword>
<feature type="region of interest" description="Disordered" evidence="4">
    <location>
        <begin position="64"/>
        <end position="85"/>
    </location>
</feature>
<gene>
    <name evidence="5" type="ORF">CJ030_MR8G027688</name>
</gene>
<comment type="similarity">
    <text evidence="1">Belongs to the mTERF family.</text>
</comment>
<evidence type="ECO:0000256" key="4">
    <source>
        <dbReference type="SAM" id="MobiDB-lite"/>
    </source>
</evidence>
<dbReference type="FunFam" id="1.25.70.10:FF:000010">
    <property type="entry name" value="Transcription termination factor MTEF1, chloroplastic"/>
    <property type="match status" value="1"/>
</dbReference>